<dbReference type="PANTHER" id="PTHR33879">
    <property type="entry name" value="17.6 KDA CLASS II HEAT SHOCK PROTEIN-RELATED"/>
    <property type="match status" value="1"/>
</dbReference>
<dbReference type="Proteomes" id="UP001396334">
    <property type="component" value="Unassembled WGS sequence"/>
</dbReference>
<evidence type="ECO:0000313" key="2">
    <source>
        <dbReference type="EMBL" id="KAK8982490.1"/>
    </source>
</evidence>
<dbReference type="CDD" id="cd06464">
    <property type="entry name" value="ACD_sHsps-like"/>
    <property type="match status" value="1"/>
</dbReference>
<dbReference type="EMBL" id="JBBPBN010000085">
    <property type="protein sequence ID" value="KAK8982490.1"/>
    <property type="molecule type" value="Genomic_DNA"/>
</dbReference>
<feature type="region of interest" description="Disordered" evidence="1">
    <location>
        <begin position="55"/>
        <end position="75"/>
    </location>
</feature>
<reference evidence="2 3" key="1">
    <citation type="journal article" date="2024" name="G3 (Bethesda)">
        <title>Genome assembly of Hibiscus sabdariffa L. provides insights into metabolisms of medicinal natural products.</title>
        <authorList>
            <person name="Kim T."/>
        </authorList>
    </citation>
    <scope>NUCLEOTIDE SEQUENCE [LARGE SCALE GENOMIC DNA]</scope>
    <source>
        <strain evidence="2">TK-2024</strain>
        <tissue evidence="2">Old leaves</tissue>
    </source>
</reference>
<gene>
    <name evidence="2" type="ORF">V6N11_046410</name>
</gene>
<dbReference type="PANTHER" id="PTHR33879:SF3">
    <property type="entry name" value="17.6 KDA CLASS II HEAT SHOCK PROTEIN-RELATED"/>
    <property type="match status" value="1"/>
</dbReference>
<sequence length="346" mass="38344">MISPLTLHSLIRVLIPFRISSLFSKKVSLSSLLLLLILFQASSFASTSSRFSPERSNLCEKNRKPNSRIPSNSAMRIHPLPKKRNITIQYEMNPRTARSQAESLLNGGGSNKKLRRLPHIFSRVLELPFRSDADVVVEESPDCFKFVAETDGRIGDVVRAHTVEIHPGVTKIVIRSNSLVDFGLLDDLELDMWRFRLPETTRPELASAVYEDGELIVTVPKGGEVENLEEGGEGNGEFRGGMGNGNSNNNRLVLVHETWQRLVVICASHPILRHIGSNEWPPLGTDRAPPTERSVSIIQSIFVGLVAMLVGLLLKHPTIRSPTPGDALGEDQGMNMVCIFVFGNRV</sequence>
<keyword evidence="3" id="KW-1185">Reference proteome</keyword>
<proteinExistence type="predicted"/>
<name>A0ABR2P265_9ROSI</name>
<accession>A0ABR2P265</accession>
<comment type="caution">
    <text evidence="2">The sequence shown here is derived from an EMBL/GenBank/DDBJ whole genome shotgun (WGS) entry which is preliminary data.</text>
</comment>
<organism evidence="2 3">
    <name type="scientific">Hibiscus sabdariffa</name>
    <name type="common">roselle</name>
    <dbReference type="NCBI Taxonomy" id="183260"/>
    <lineage>
        <taxon>Eukaryota</taxon>
        <taxon>Viridiplantae</taxon>
        <taxon>Streptophyta</taxon>
        <taxon>Embryophyta</taxon>
        <taxon>Tracheophyta</taxon>
        <taxon>Spermatophyta</taxon>
        <taxon>Magnoliopsida</taxon>
        <taxon>eudicotyledons</taxon>
        <taxon>Gunneridae</taxon>
        <taxon>Pentapetalae</taxon>
        <taxon>rosids</taxon>
        <taxon>malvids</taxon>
        <taxon>Malvales</taxon>
        <taxon>Malvaceae</taxon>
        <taxon>Malvoideae</taxon>
        <taxon>Hibiscus</taxon>
    </lineage>
</organism>
<evidence type="ECO:0000313" key="3">
    <source>
        <dbReference type="Proteomes" id="UP001396334"/>
    </source>
</evidence>
<protein>
    <recommendedName>
        <fullName evidence="4">SHSP domain-containing protein</fullName>
    </recommendedName>
</protein>
<evidence type="ECO:0000256" key="1">
    <source>
        <dbReference type="SAM" id="MobiDB-lite"/>
    </source>
</evidence>
<evidence type="ECO:0008006" key="4">
    <source>
        <dbReference type="Google" id="ProtNLM"/>
    </source>
</evidence>